<dbReference type="InterPro" id="IPR011991">
    <property type="entry name" value="ArsR-like_HTH"/>
</dbReference>
<protein>
    <recommendedName>
        <fullName evidence="2">HTH marR-type domain-containing protein</fullName>
    </recommendedName>
</protein>
<dbReference type="SUPFAM" id="SSF46785">
    <property type="entry name" value="Winged helix' DNA-binding domain"/>
    <property type="match status" value="1"/>
</dbReference>
<comment type="caution">
    <text evidence="3">The sequence shown here is derived from an EMBL/GenBank/DDBJ whole genome shotgun (WGS) entry which is preliminary data.</text>
</comment>
<proteinExistence type="predicted"/>
<dbReference type="Proteomes" id="UP000078454">
    <property type="component" value="Unassembled WGS sequence"/>
</dbReference>
<dbReference type="GO" id="GO:0003677">
    <property type="term" value="F:DNA binding"/>
    <property type="evidence" value="ECO:0007669"/>
    <property type="project" value="UniProtKB-KW"/>
</dbReference>
<gene>
    <name evidence="3" type="ORF">A8708_31770</name>
</gene>
<dbReference type="Pfam" id="PF01047">
    <property type="entry name" value="MarR"/>
    <property type="match status" value="1"/>
</dbReference>
<dbReference type="PANTHER" id="PTHR33164">
    <property type="entry name" value="TRANSCRIPTIONAL REGULATOR, MARR FAMILY"/>
    <property type="match status" value="1"/>
</dbReference>
<dbReference type="CDD" id="cd00090">
    <property type="entry name" value="HTH_ARSR"/>
    <property type="match status" value="1"/>
</dbReference>
<keyword evidence="1" id="KW-0238">DNA-binding</keyword>
<evidence type="ECO:0000259" key="2">
    <source>
        <dbReference type="PROSITE" id="PS50995"/>
    </source>
</evidence>
<sequence>MDNHKTNSTATDLARTFGQIRRMGVRTGSVQGLRPSEAMFLATVVYLNSGGAKSVKVSDLSSALNITQAGATHILKTLEEKGYIVRYPDQKDKRMVLVKATESGEELVDSTENNFFQLFTGLVEHLGEKDSLELNRLLNITLHYISDHWGR</sequence>
<dbReference type="OrthoDB" id="163346at2"/>
<dbReference type="Gene3D" id="1.10.10.10">
    <property type="entry name" value="Winged helix-like DNA-binding domain superfamily/Winged helix DNA-binding domain"/>
    <property type="match status" value="1"/>
</dbReference>
<dbReference type="EMBL" id="LYPB01000038">
    <property type="protein sequence ID" value="OAS23621.1"/>
    <property type="molecule type" value="Genomic_DNA"/>
</dbReference>
<dbReference type="InterPro" id="IPR039422">
    <property type="entry name" value="MarR/SlyA-like"/>
</dbReference>
<evidence type="ECO:0000256" key="1">
    <source>
        <dbReference type="ARBA" id="ARBA00023125"/>
    </source>
</evidence>
<organism evidence="3 4">
    <name type="scientific">Paenibacillus oryzisoli</name>
    <dbReference type="NCBI Taxonomy" id="1850517"/>
    <lineage>
        <taxon>Bacteria</taxon>
        <taxon>Bacillati</taxon>
        <taxon>Bacillota</taxon>
        <taxon>Bacilli</taxon>
        <taxon>Bacillales</taxon>
        <taxon>Paenibacillaceae</taxon>
        <taxon>Paenibacillus</taxon>
    </lineage>
</organism>
<dbReference type="GO" id="GO:0006950">
    <property type="term" value="P:response to stress"/>
    <property type="evidence" value="ECO:0007669"/>
    <property type="project" value="TreeGrafter"/>
</dbReference>
<feature type="domain" description="HTH marR-type" evidence="2">
    <location>
        <begin position="1"/>
        <end position="146"/>
    </location>
</feature>
<dbReference type="InterPro" id="IPR036388">
    <property type="entry name" value="WH-like_DNA-bd_sf"/>
</dbReference>
<evidence type="ECO:0000313" key="4">
    <source>
        <dbReference type="Proteomes" id="UP000078454"/>
    </source>
</evidence>
<dbReference type="AlphaFoldDB" id="A0A198ARK5"/>
<accession>A0A198ARK5</accession>
<dbReference type="InterPro" id="IPR036390">
    <property type="entry name" value="WH_DNA-bd_sf"/>
</dbReference>
<dbReference type="STRING" id="1850517.A8708_31770"/>
<dbReference type="GO" id="GO:0003700">
    <property type="term" value="F:DNA-binding transcription factor activity"/>
    <property type="evidence" value="ECO:0007669"/>
    <property type="project" value="InterPro"/>
</dbReference>
<dbReference type="PRINTS" id="PR00598">
    <property type="entry name" value="HTHMARR"/>
</dbReference>
<reference evidence="3 4" key="1">
    <citation type="submission" date="2016-05" db="EMBL/GenBank/DDBJ databases">
        <title>Paenibacillus sp. 1ZS3-15 nov., isolated from the rhizosphere soil.</title>
        <authorList>
            <person name="Zhang X.X."/>
            <person name="Zhang J."/>
        </authorList>
    </citation>
    <scope>NUCLEOTIDE SEQUENCE [LARGE SCALE GENOMIC DNA]</scope>
    <source>
        <strain evidence="3 4">1ZS3-15</strain>
    </source>
</reference>
<evidence type="ECO:0000313" key="3">
    <source>
        <dbReference type="EMBL" id="OAS23621.1"/>
    </source>
</evidence>
<dbReference type="PANTHER" id="PTHR33164:SF99">
    <property type="entry name" value="MARR FAMILY REGULATORY PROTEIN"/>
    <property type="match status" value="1"/>
</dbReference>
<dbReference type="PROSITE" id="PS50995">
    <property type="entry name" value="HTH_MARR_2"/>
    <property type="match status" value="1"/>
</dbReference>
<name>A0A198ARK5_9BACL</name>
<dbReference type="RefSeq" id="WP_068661754.1">
    <property type="nucleotide sequence ID" value="NZ_LYPB01000038.1"/>
</dbReference>
<keyword evidence="4" id="KW-1185">Reference proteome</keyword>
<dbReference type="SMART" id="SM00347">
    <property type="entry name" value="HTH_MARR"/>
    <property type="match status" value="1"/>
</dbReference>
<dbReference type="InterPro" id="IPR000835">
    <property type="entry name" value="HTH_MarR-typ"/>
</dbReference>